<evidence type="ECO:0000256" key="1">
    <source>
        <dbReference type="ARBA" id="ARBA00012452"/>
    </source>
</evidence>
<evidence type="ECO:0000256" key="3">
    <source>
        <dbReference type="ARBA" id="ARBA00047960"/>
    </source>
</evidence>
<dbReference type="Proteomes" id="UP000028073">
    <property type="component" value="Unassembled WGS sequence"/>
</dbReference>
<dbReference type="EC" id="2.5.1.18" evidence="1"/>
<name>A0A081NHA1_9GAMM</name>
<dbReference type="InterPro" id="IPR045073">
    <property type="entry name" value="Omega/Tau-like"/>
</dbReference>
<evidence type="ECO:0000256" key="2">
    <source>
        <dbReference type="ARBA" id="ARBA00022679"/>
    </source>
</evidence>
<feature type="domain" description="GST C-terminal" evidence="5">
    <location>
        <begin position="85"/>
        <end position="213"/>
    </location>
</feature>
<dbReference type="RefSeq" id="WP_034836166.1">
    <property type="nucleotide sequence ID" value="NZ_JOKH01000002.1"/>
</dbReference>
<accession>A0A081NHA1</accession>
<dbReference type="InterPro" id="IPR010987">
    <property type="entry name" value="Glutathione-S-Trfase_C-like"/>
</dbReference>
<dbReference type="InterPro" id="IPR004045">
    <property type="entry name" value="Glutathione_S-Trfase_N"/>
</dbReference>
<dbReference type="SFLD" id="SFLDG01152">
    <property type="entry name" value="Main.3:_Omega-_and_Tau-like"/>
    <property type="match status" value="1"/>
</dbReference>
<dbReference type="AlphaFoldDB" id="A0A081NHA1"/>
<dbReference type="PANTHER" id="PTHR43968">
    <property type="match status" value="1"/>
</dbReference>
<comment type="catalytic activity">
    <reaction evidence="3">
        <text>RX + glutathione = an S-substituted glutathione + a halide anion + H(+)</text>
        <dbReference type="Rhea" id="RHEA:16437"/>
        <dbReference type="ChEBI" id="CHEBI:15378"/>
        <dbReference type="ChEBI" id="CHEBI:16042"/>
        <dbReference type="ChEBI" id="CHEBI:17792"/>
        <dbReference type="ChEBI" id="CHEBI:57925"/>
        <dbReference type="ChEBI" id="CHEBI:90779"/>
        <dbReference type="EC" id="2.5.1.18"/>
    </reaction>
</comment>
<dbReference type="InterPro" id="IPR036282">
    <property type="entry name" value="Glutathione-S-Trfase_C_sf"/>
</dbReference>
<feature type="domain" description="GST N-terminal" evidence="4">
    <location>
        <begin position="2"/>
        <end position="81"/>
    </location>
</feature>
<proteinExistence type="predicted"/>
<dbReference type="GO" id="GO:0004364">
    <property type="term" value="F:glutathione transferase activity"/>
    <property type="evidence" value="ECO:0007669"/>
    <property type="project" value="UniProtKB-EC"/>
</dbReference>
<evidence type="ECO:0000259" key="5">
    <source>
        <dbReference type="PROSITE" id="PS50405"/>
    </source>
</evidence>
<dbReference type="Gene3D" id="3.40.30.10">
    <property type="entry name" value="Glutaredoxin"/>
    <property type="match status" value="1"/>
</dbReference>
<dbReference type="GO" id="GO:0005737">
    <property type="term" value="C:cytoplasm"/>
    <property type="evidence" value="ECO:0007669"/>
    <property type="project" value="TreeGrafter"/>
</dbReference>
<evidence type="ECO:0000313" key="6">
    <source>
        <dbReference type="EMBL" id="KEQ17824.1"/>
    </source>
</evidence>
<dbReference type="PROSITE" id="PS50404">
    <property type="entry name" value="GST_NTER"/>
    <property type="match status" value="1"/>
</dbReference>
<dbReference type="PANTHER" id="PTHR43968:SF6">
    <property type="entry name" value="GLUTATHIONE S-TRANSFERASE OMEGA"/>
    <property type="match status" value="1"/>
</dbReference>
<dbReference type="Pfam" id="PF13409">
    <property type="entry name" value="GST_N_2"/>
    <property type="match status" value="1"/>
</dbReference>
<keyword evidence="2" id="KW-0808">Transferase</keyword>
<dbReference type="Pfam" id="PF00043">
    <property type="entry name" value="GST_C"/>
    <property type="match status" value="1"/>
</dbReference>
<evidence type="ECO:0000259" key="4">
    <source>
        <dbReference type="PROSITE" id="PS50404"/>
    </source>
</evidence>
<dbReference type="InterPro" id="IPR050983">
    <property type="entry name" value="GST_Omega/HSP26"/>
</dbReference>
<comment type="caution">
    <text evidence="6">The sequence shown here is derived from an EMBL/GenBank/DDBJ whole genome shotgun (WGS) entry which is preliminary data.</text>
</comment>
<gene>
    <name evidence="6" type="ORF">GZ78_09170</name>
</gene>
<dbReference type="InterPro" id="IPR040079">
    <property type="entry name" value="Glutathione_S-Trfase"/>
</dbReference>
<dbReference type="OrthoDB" id="9782992at2"/>
<dbReference type="PROSITE" id="PS50405">
    <property type="entry name" value="GST_CTER"/>
    <property type="match status" value="1"/>
</dbReference>
<dbReference type="SUPFAM" id="SSF52833">
    <property type="entry name" value="Thioredoxin-like"/>
    <property type="match status" value="1"/>
</dbReference>
<dbReference type="InterPro" id="IPR036249">
    <property type="entry name" value="Thioredoxin-like_sf"/>
</dbReference>
<dbReference type="eggNOG" id="COG0625">
    <property type="taxonomic scope" value="Bacteria"/>
</dbReference>
<dbReference type="SFLD" id="SFLDS00019">
    <property type="entry name" value="Glutathione_Transferase_(cytos"/>
    <property type="match status" value="1"/>
</dbReference>
<reference evidence="6 7" key="1">
    <citation type="submission" date="2014-06" db="EMBL/GenBank/DDBJ databases">
        <title>Whole Genome Sequences of Three Symbiotic Endozoicomonas Bacteria.</title>
        <authorList>
            <person name="Neave M.J."/>
            <person name="Apprill A."/>
            <person name="Voolstra C.R."/>
        </authorList>
    </citation>
    <scope>NUCLEOTIDE SEQUENCE [LARGE SCALE GENOMIC DNA]</scope>
    <source>
        <strain evidence="6 7">DSM 25634</strain>
    </source>
</reference>
<dbReference type="SFLD" id="SFLDG00358">
    <property type="entry name" value="Main_(cytGST)"/>
    <property type="match status" value="1"/>
</dbReference>
<evidence type="ECO:0000313" key="7">
    <source>
        <dbReference type="Proteomes" id="UP000028073"/>
    </source>
</evidence>
<sequence>MPNIELISFKLCPFVQRSVITLLEKNIPFDITYIDLDDKPDWFLTISPTGKVPLLRIDPNQILFESAVINEYLDEITPPSLHPIDPFEKAQHRAWIEVGSNLLMTSYRFTVASDQEKQDHQRVLLINLLRKLEAELTGKVFFDGKRFTLVDAAIAPVFRWIEILDRRLATGLLNEAPGLSPWSSNLLNRPSVKNSVVSDFEALYISRLIDSDSQLRFNLNT</sequence>
<dbReference type="Gene3D" id="1.20.1050.10">
    <property type="match status" value="1"/>
</dbReference>
<keyword evidence="7" id="KW-1185">Reference proteome</keyword>
<dbReference type="EMBL" id="JOKH01000002">
    <property type="protein sequence ID" value="KEQ17824.1"/>
    <property type="molecule type" value="Genomic_DNA"/>
</dbReference>
<protein>
    <recommendedName>
        <fullName evidence="1">glutathione transferase</fullName>
        <ecNumber evidence="1">2.5.1.18</ecNumber>
    </recommendedName>
</protein>
<dbReference type="STRING" id="1137799.GZ78_09170"/>
<dbReference type="InterPro" id="IPR004046">
    <property type="entry name" value="GST_C"/>
</dbReference>
<dbReference type="SUPFAM" id="SSF47616">
    <property type="entry name" value="GST C-terminal domain-like"/>
    <property type="match status" value="1"/>
</dbReference>
<organism evidence="6 7">
    <name type="scientific">Endozoicomonas numazuensis</name>
    <dbReference type="NCBI Taxonomy" id="1137799"/>
    <lineage>
        <taxon>Bacteria</taxon>
        <taxon>Pseudomonadati</taxon>
        <taxon>Pseudomonadota</taxon>
        <taxon>Gammaproteobacteria</taxon>
        <taxon>Oceanospirillales</taxon>
        <taxon>Endozoicomonadaceae</taxon>
        <taxon>Endozoicomonas</taxon>
    </lineage>
</organism>